<evidence type="ECO:0000313" key="8">
    <source>
        <dbReference type="Proteomes" id="UP000538666"/>
    </source>
</evidence>
<evidence type="ECO:0000313" key="7">
    <source>
        <dbReference type="EMBL" id="MBB6146571.1"/>
    </source>
</evidence>
<reference evidence="7 8" key="1">
    <citation type="submission" date="2020-08" db="EMBL/GenBank/DDBJ databases">
        <title>Genomic Encyclopedia of Type Strains, Phase IV (KMG-IV): sequencing the most valuable type-strain genomes for metagenomic binning, comparative biology and taxonomic classification.</title>
        <authorList>
            <person name="Goeker M."/>
        </authorList>
    </citation>
    <scope>NUCLEOTIDE SEQUENCE [LARGE SCALE GENOMIC DNA]</scope>
    <source>
        <strain evidence="7 8">DSM 103733</strain>
    </source>
</reference>
<dbReference type="Pfam" id="PF03705">
    <property type="entry name" value="CheR_N"/>
    <property type="match status" value="1"/>
</dbReference>
<dbReference type="Gene3D" id="1.10.155.10">
    <property type="entry name" value="Chemotaxis receptor methyltransferase CheR, N-terminal domain"/>
    <property type="match status" value="1"/>
</dbReference>
<keyword evidence="5" id="KW-0949">S-adenosyl-L-methionine</keyword>
<sequence>MIETSKAFAETKPAPPRSVITDDNYSFLQKHVYNASGIVLDASKLYLIESRLTPIVRIERLQSLNELCQQVRQNSSSLLARRVVEAMTTNETLFFRDLAIFDALRKTVIPRILQAKAAGRKLSIWSAAASTGQEAFSLGMMLNEMGIRPGEVEILATDLSEQVLERARKGRFLQIEVNRGLPSSYLLKYFRQNGLEWEIDASIRNMVSFRSMDLRQSMRGMGPFDIVLCRNVLIYFDVDTKKAILDQIRGALAPGGTLVLGCAETIINLHDGFATETIGGAIVYFSKNSSGI</sequence>
<organism evidence="7 8">
    <name type="scientific">Silvibacterium bohemicum</name>
    <dbReference type="NCBI Taxonomy" id="1577686"/>
    <lineage>
        <taxon>Bacteria</taxon>
        <taxon>Pseudomonadati</taxon>
        <taxon>Acidobacteriota</taxon>
        <taxon>Terriglobia</taxon>
        <taxon>Terriglobales</taxon>
        <taxon>Acidobacteriaceae</taxon>
        <taxon>Silvibacterium</taxon>
    </lineage>
</organism>
<dbReference type="InterPro" id="IPR022641">
    <property type="entry name" value="CheR_N"/>
</dbReference>
<keyword evidence="4 7" id="KW-0808">Transferase</keyword>
<evidence type="ECO:0000256" key="4">
    <source>
        <dbReference type="ARBA" id="ARBA00022679"/>
    </source>
</evidence>
<dbReference type="RefSeq" id="WP_050060390.1">
    <property type="nucleotide sequence ID" value="NZ_JACHEK010000010.1"/>
</dbReference>
<dbReference type="PROSITE" id="PS50123">
    <property type="entry name" value="CHER"/>
    <property type="match status" value="1"/>
</dbReference>
<dbReference type="Pfam" id="PF01739">
    <property type="entry name" value="CheR"/>
    <property type="match status" value="1"/>
</dbReference>
<dbReference type="InterPro" id="IPR029063">
    <property type="entry name" value="SAM-dependent_MTases_sf"/>
</dbReference>
<keyword evidence="8" id="KW-1185">Reference proteome</keyword>
<dbReference type="EMBL" id="JACHEK010000010">
    <property type="protein sequence ID" value="MBB6146571.1"/>
    <property type="molecule type" value="Genomic_DNA"/>
</dbReference>
<gene>
    <name evidence="7" type="ORF">HNQ77_004550</name>
</gene>
<dbReference type="InterPro" id="IPR036804">
    <property type="entry name" value="CheR_N_sf"/>
</dbReference>
<evidence type="ECO:0000256" key="3">
    <source>
        <dbReference type="ARBA" id="ARBA00022603"/>
    </source>
</evidence>
<dbReference type="GO" id="GO:0008983">
    <property type="term" value="F:protein-glutamate O-methyltransferase activity"/>
    <property type="evidence" value="ECO:0007669"/>
    <property type="project" value="UniProtKB-EC"/>
</dbReference>
<dbReference type="SUPFAM" id="SSF47757">
    <property type="entry name" value="Chemotaxis receptor methyltransferase CheR, N-terminal domain"/>
    <property type="match status" value="1"/>
</dbReference>
<name>A0A841K606_9BACT</name>
<dbReference type="AlphaFoldDB" id="A0A841K606"/>
<dbReference type="InterPro" id="IPR050903">
    <property type="entry name" value="Bact_Chemotaxis_MeTrfase"/>
</dbReference>
<dbReference type="SMART" id="SM00138">
    <property type="entry name" value="MeTrc"/>
    <property type="match status" value="1"/>
</dbReference>
<dbReference type="PANTHER" id="PTHR24422">
    <property type="entry name" value="CHEMOTAXIS PROTEIN METHYLTRANSFERASE"/>
    <property type="match status" value="1"/>
</dbReference>
<evidence type="ECO:0000256" key="1">
    <source>
        <dbReference type="ARBA" id="ARBA00001541"/>
    </source>
</evidence>
<dbReference type="EC" id="2.1.1.80" evidence="2"/>
<dbReference type="PANTHER" id="PTHR24422:SF21">
    <property type="entry name" value="CHEMOTAXIS PROTEIN METHYLTRANSFERASE 1"/>
    <property type="match status" value="1"/>
</dbReference>
<dbReference type="CDD" id="cd02440">
    <property type="entry name" value="AdoMet_MTases"/>
    <property type="match status" value="1"/>
</dbReference>
<dbReference type="Gene3D" id="3.40.50.150">
    <property type="entry name" value="Vaccinia Virus protein VP39"/>
    <property type="match status" value="1"/>
</dbReference>
<dbReference type="Proteomes" id="UP000538666">
    <property type="component" value="Unassembled WGS sequence"/>
</dbReference>
<comment type="catalytic activity">
    <reaction evidence="1">
        <text>L-glutamyl-[protein] + S-adenosyl-L-methionine = [protein]-L-glutamate 5-O-methyl ester + S-adenosyl-L-homocysteine</text>
        <dbReference type="Rhea" id="RHEA:24452"/>
        <dbReference type="Rhea" id="RHEA-COMP:10208"/>
        <dbReference type="Rhea" id="RHEA-COMP:10311"/>
        <dbReference type="ChEBI" id="CHEBI:29973"/>
        <dbReference type="ChEBI" id="CHEBI:57856"/>
        <dbReference type="ChEBI" id="CHEBI:59789"/>
        <dbReference type="ChEBI" id="CHEBI:82795"/>
        <dbReference type="EC" id="2.1.1.80"/>
    </reaction>
</comment>
<proteinExistence type="predicted"/>
<dbReference type="GO" id="GO:0032259">
    <property type="term" value="P:methylation"/>
    <property type="evidence" value="ECO:0007669"/>
    <property type="project" value="UniProtKB-KW"/>
</dbReference>
<dbReference type="PRINTS" id="PR00996">
    <property type="entry name" value="CHERMTFRASE"/>
</dbReference>
<dbReference type="InterPro" id="IPR022642">
    <property type="entry name" value="CheR_C"/>
</dbReference>
<feature type="domain" description="CheR-type methyltransferase" evidence="6">
    <location>
        <begin position="20"/>
        <end position="288"/>
    </location>
</feature>
<evidence type="ECO:0000256" key="2">
    <source>
        <dbReference type="ARBA" id="ARBA00012534"/>
    </source>
</evidence>
<comment type="caution">
    <text evidence="7">The sequence shown here is derived from an EMBL/GenBank/DDBJ whole genome shotgun (WGS) entry which is preliminary data.</text>
</comment>
<dbReference type="InterPro" id="IPR000780">
    <property type="entry name" value="CheR_MeTrfase"/>
</dbReference>
<keyword evidence="3 7" id="KW-0489">Methyltransferase</keyword>
<evidence type="ECO:0000259" key="6">
    <source>
        <dbReference type="PROSITE" id="PS50123"/>
    </source>
</evidence>
<evidence type="ECO:0000256" key="5">
    <source>
        <dbReference type="ARBA" id="ARBA00022691"/>
    </source>
</evidence>
<dbReference type="SUPFAM" id="SSF53335">
    <property type="entry name" value="S-adenosyl-L-methionine-dependent methyltransferases"/>
    <property type="match status" value="1"/>
</dbReference>
<protein>
    <recommendedName>
        <fullName evidence="2">protein-glutamate O-methyltransferase</fullName>
        <ecNumber evidence="2">2.1.1.80</ecNumber>
    </recommendedName>
</protein>
<accession>A0A841K606</accession>